<organism evidence="1">
    <name type="scientific">Candidatus Methanophagaceae archaeon ANME-1 ERB6</name>
    <dbReference type="NCBI Taxonomy" id="2759912"/>
    <lineage>
        <taxon>Archaea</taxon>
        <taxon>Methanobacteriati</taxon>
        <taxon>Methanobacteriota</taxon>
        <taxon>Stenosarchaea group</taxon>
        <taxon>Methanomicrobia</taxon>
        <taxon>Candidatus Methanophagales</taxon>
        <taxon>Candidatus Methanophagaceae</taxon>
    </lineage>
</organism>
<evidence type="ECO:0000313" key="1">
    <source>
        <dbReference type="EMBL" id="QNO53923.1"/>
    </source>
</evidence>
<accession>A0A7G9Z0Y9</accession>
<name>A0A7G9Z0Y9_9EURY</name>
<dbReference type="AlphaFoldDB" id="A0A7G9Z0Y9"/>
<gene>
    <name evidence="1" type="ORF">NNHBGCAA_00023</name>
</gene>
<protein>
    <submittedName>
        <fullName evidence="1">Uncharacterized protein</fullName>
    </submittedName>
</protein>
<dbReference type="EMBL" id="MT631555">
    <property type="protein sequence ID" value="QNO53923.1"/>
    <property type="molecule type" value="Genomic_DNA"/>
</dbReference>
<proteinExistence type="predicted"/>
<sequence length="117" mass="13492">MADCKHKCCGTAEKVWLPYELEGRSRGLVPHSYCIHCGVVKDISSKSNRAKRMGYYTNILARLGITKVQIRLIAKELERIQDFDDVYSMTRSEQEGLFIDAVKKYSKVREDTIRAFL</sequence>
<reference evidence="1" key="1">
    <citation type="submission" date="2020-06" db="EMBL/GenBank/DDBJ databases">
        <title>Unique genomic features of the anaerobic methanotrophic archaea.</title>
        <authorList>
            <person name="Chadwick G.L."/>
            <person name="Skennerton C.T."/>
            <person name="Laso-Perez R."/>
            <person name="Leu A.O."/>
            <person name="Speth D.R."/>
            <person name="Yu H."/>
            <person name="Morgan-Lang C."/>
            <person name="Hatzenpichler R."/>
            <person name="Goudeau D."/>
            <person name="Malmstrom R."/>
            <person name="Brazelton W.J."/>
            <person name="Woyke T."/>
            <person name="Hallam S.J."/>
            <person name="Tyson G.W."/>
            <person name="Wegener G."/>
            <person name="Boetius A."/>
            <person name="Orphan V."/>
        </authorList>
    </citation>
    <scope>NUCLEOTIDE SEQUENCE</scope>
</reference>